<organism evidence="1">
    <name type="scientific">Solanum chacoense</name>
    <name type="common">Chaco potato</name>
    <dbReference type="NCBI Taxonomy" id="4108"/>
    <lineage>
        <taxon>Eukaryota</taxon>
        <taxon>Viridiplantae</taxon>
        <taxon>Streptophyta</taxon>
        <taxon>Embryophyta</taxon>
        <taxon>Tracheophyta</taxon>
        <taxon>Spermatophyta</taxon>
        <taxon>Magnoliopsida</taxon>
        <taxon>eudicotyledons</taxon>
        <taxon>Gunneridae</taxon>
        <taxon>Pentapetalae</taxon>
        <taxon>asterids</taxon>
        <taxon>lamiids</taxon>
        <taxon>Solanales</taxon>
        <taxon>Solanaceae</taxon>
        <taxon>Solanoideae</taxon>
        <taxon>Solaneae</taxon>
        <taxon>Solanum</taxon>
    </lineage>
</organism>
<name>A0A0V0HLV4_SOLCH</name>
<accession>A0A0V0HLV4</accession>
<reference evidence="1" key="1">
    <citation type="submission" date="2015-12" db="EMBL/GenBank/DDBJ databases">
        <title>Gene expression during late stages of embryo sac development: a critical building block for successful pollen-pistil interactions.</title>
        <authorList>
            <person name="Liu Y."/>
            <person name="Joly V."/>
            <person name="Sabar M."/>
            <person name="Matton D.P."/>
        </authorList>
    </citation>
    <scope>NUCLEOTIDE SEQUENCE</scope>
</reference>
<proteinExistence type="predicted"/>
<dbReference type="EMBL" id="GEDG01018190">
    <property type="protein sequence ID" value="JAP21002.1"/>
    <property type="molecule type" value="Transcribed_RNA"/>
</dbReference>
<sequence>MLFFGPIFNVYGRCIPVYTSFTYQLPSCISTLQPVFRSWASYSSILKPVSPLFAMYTSVYHYIHHAYSPLLGFLETCNLLQPYTLSSLPCSSVSLT</sequence>
<dbReference type="AlphaFoldDB" id="A0A0V0HLV4"/>
<protein>
    <submittedName>
        <fullName evidence="1">Putative ovule protein</fullName>
    </submittedName>
</protein>
<evidence type="ECO:0000313" key="1">
    <source>
        <dbReference type="EMBL" id="JAP21002.1"/>
    </source>
</evidence>